<keyword evidence="8" id="KW-0067">ATP-binding</keyword>
<dbReference type="Gene3D" id="3.30.460.10">
    <property type="entry name" value="Beta Polymerase, domain 2"/>
    <property type="match status" value="1"/>
</dbReference>
<evidence type="ECO:0000256" key="8">
    <source>
        <dbReference type="ARBA" id="ARBA00022840"/>
    </source>
</evidence>
<name>A0A6M3HUW1_9GAMM</name>
<dbReference type="GO" id="GO:0046872">
    <property type="term" value="F:metal ion binding"/>
    <property type="evidence" value="ECO:0007669"/>
    <property type="project" value="UniProtKB-KW"/>
</dbReference>
<dbReference type="EMBL" id="CP038017">
    <property type="protein sequence ID" value="QIV95025.1"/>
    <property type="molecule type" value="Genomic_DNA"/>
</dbReference>
<evidence type="ECO:0000313" key="15">
    <source>
        <dbReference type="Proteomes" id="UP000503320"/>
    </source>
</evidence>
<evidence type="ECO:0000313" key="14">
    <source>
        <dbReference type="EMBL" id="QIV95025.1"/>
    </source>
</evidence>
<evidence type="ECO:0000256" key="4">
    <source>
        <dbReference type="ARBA" id="ARBA00022695"/>
    </source>
</evidence>
<keyword evidence="7" id="KW-0692">RNA repair</keyword>
<comment type="similarity">
    <text evidence="11">Belongs to the tRNA nucleotidyltransferase/poly(A) polymerase family.</text>
</comment>
<evidence type="ECO:0000256" key="9">
    <source>
        <dbReference type="ARBA" id="ARBA00022842"/>
    </source>
</evidence>
<keyword evidence="2 11" id="KW-0808">Transferase</keyword>
<evidence type="ECO:0000256" key="7">
    <source>
        <dbReference type="ARBA" id="ARBA00022800"/>
    </source>
</evidence>
<dbReference type="GO" id="GO:0004810">
    <property type="term" value="F:CCA tRNA nucleotidyltransferase activity"/>
    <property type="evidence" value="ECO:0007669"/>
    <property type="project" value="UniProtKB-EC"/>
</dbReference>
<dbReference type="AlphaFoldDB" id="A0A6M3HUW1"/>
<dbReference type="InterPro" id="IPR002646">
    <property type="entry name" value="PolA_pol_head_dom"/>
</dbReference>
<dbReference type="InterPro" id="IPR050124">
    <property type="entry name" value="tRNA_CCA-adding_enzyme"/>
</dbReference>
<dbReference type="InterPro" id="IPR043519">
    <property type="entry name" value="NT_sf"/>
</dbReference>
<evidence type="ECO:0000256" key="3">
    <source>
        <dbReference type="ARBA" id="ARBA00022694"/>
    </source>
</evidence>
<dbReference type="GO" id="GO:0005524">
    <property type="term" value="F:ATP binding"/>
    <property type="evidence" value="ECO:0007669"/>
    <property type="project" value="UniProtKB-KW"/>
</dbReference>
<evidence type="ECO:0000256" key="10">
    <source>
        <dbReference type="ARBA" id="ARBA00022884"/>
    </source>
</evidence>
<dbReference type="SUPFAM" id="SSF81891">
    <property type="entry name" value="Poly A polymerase C-terminal region-like"/>
    <property type="match status" value="1"/>
</dbReference>
<reference evidence="14 15" key="1">
    <citation type="submission" date="2019-03" db="EMBL/GenBank/DDBJ databases">
        <title>Complete Genome Sequence of Allofrancisella frigidaquae Strain SYSU 10HL1970 Isolated from Water-Cooling Systems in China.</title>
        <authorList>
            <person name="Ohrman C."/>
            <person name="Uneklint I."/>
            <person name="Sjodin A."/>
        </authorList>
    </citation>
    <scope>NUCLEOTIDE SEQUENCE [LARGE SCALE GENOMIC DNA]</scope>
    <source>
        <strain evidence="14 15">SYSU 10HL1970</strain>
    </source>
</reference>
<dbReference type="PIRSF" id="PIRSF000813">
    <property type="entry name" value="CCA_bact"/>
    <property type="match status" value="1"/>
</dbReference>
<keyword evidence="6" id="KW-0547">Nucleotide-binding</keyword>
<sequence length="377" mass="43765">MKTYLVGGAVRDMLLGLIPKDKDWVVVGATPEKMQELGFKKVVSSFPVFIHPITKQEYALARTERKISKGYHGFKPEFSITTTLEEDLKRRDLTINSIALDENNNIIDPFNGQQDIKNKILRHTSEAFCEDPLRVVRLARFKTQLCEFNFQIADETKKVVNNILESDELLHIAKARLYMEFIKSLKNPRVFFESLNELKSLEILFPSIHKQLNLIPSGNFFHHNLYRLATTDIKIALTFFNIDPNLLNSIRKELFLTNNQYKLIVAVNNIHTILKSKEKNDPKKILSLLKNANLLRDKCLFSKTMKAYLRLIKILCQDENIHKPITKLKLLKKLVSDINKLDIKCLVNSTPTNLLKPRVYQLHLDIVKNYIFYDTII</sequence>
<keyword evidence="4 14" id="KW-0548">Nucleotidyltransferase</keyword>
<dbReference type="InterPro" id="IPR032828">
    <property type="entry name" value="PolyA_RNA-bd"/>
</dbReference>
<comment type="cofactor">
    <cofactor evidence="1">
        <name>Mg(2+)</name>
        <dbReference type="ChEBI" id="CHEBI:18420"/>
    </cofactor>
</comment>
<dbReference type="PANTHER" id="PTHR47545:SF1">
    <property type="entry name" value="MULTIFUNCTIONAL CCA PROTEIN"/>
    <property type="match status" value="1"/>
</dbReference>
<organism evidence="14 15">
    <name type="scientific">Allofrancisella frigidaquae</name>
    <dbReference type="NCBI Taxonomy" id="1085644"/>
    <lineage>
        <taxon>Bacteria</taxon>
        <taxon>Pseudomonadati</taxon>
        <taxon>Pseudomonadota</taxon>
        <taxon>Gammaproteobacteria</taxon>
        <taxon>Thiotrichales</taxon>
        <taxon>Francisellaceae</taxon>
        <taxon>Allofrancisella</taxon>
    </lineage>
</organism>
<dbReference type="GO" id="GO:0042245">
    <property type="term" value="P:RNA repair"/>
    <property type="evidence" value="ECO:0007669"/>
    <property type="project" value="UniProtKB-KW"/>
</dbReference>
<dbReference type="Pfam" id="PF01743">
    <property type="entry name" value="PolyA_pol"/>
    <property type="match status" value="1"/>
</dbReference>
<keyword evidence="5" id="KW-0479">Metal-binding</keyword>
<dbReference type="Gene3D" id="1.10.3090.10">
    <property type="entry name" value="cca-adding enzyme, domain 2"/>
    <property type="match status" value="1"/>
</dbReference>
<evidence type="ECO:0000256" key="5">
    <source>
        <dbReference type="ARBA" id="ARBA00022723"/>
    </source>
</evidence>
<keyword evidence="9" id="KW-0460">Magnesium</keyword>
<proteinExistence type="inferred from homology"/>
<feature type="domain" description="tRNA nucleotidyltransferase/poly(A) polymerase RNA and SrmB- binding" evidence="13">
    <location>
        <begin position="149"/>
        <end position="211"/>
    </location>
</feature>
<keyword evidence="15" id="KW-1185">Reference proteome</keyword>
<dbReference type="SUPFAM" id="SSF81301">
    <property type="entry name" value="Nucleotidyltransferase"/>
    <property type="match status" value="1"/>
</dbReference>
<evidence type="ECO:0000256" key="2">
    <source>
        <dbReference type="ARBA" id="ARBA00022679"/>
    </source>
</evidence>
<dbReference type="PANTHER" id="PTHR47545">
    <property type="entry name" value="MULTIFUNCTIONAL CCA PROTEIN"/>
    <property type="match status" value="1"/>
</dbReference>
<evidence type="ECO:0000256" key="1">
    <source>
        <dbReference type="ARBA" id="ARBA00001946"/>
    </source>
</evidence>
<keyword evidence="10 11" id="KW-0694">RNA-binding</keyword>
<evidence type="ECO:0000256" key="6">
    <source>
        <dbReference type="ARBA" id="ARBA00022741"/>
    </source>
</evidence>
<protein>
    <submittedName>
        <fullName evidence="14">tRNA CCA-pyrophosphorylase</fullName>
        <ecNumber evidence="14">2.7.7.72</ecNumber>
    </submittedName>
</protein>
<dbReference type="InterPro" id="IPR012006">
    <property type="entry name" value="CCA_bact"/>
</dbReference>
<keyword evidence="3" id="KW-0819">tRNA processing</keyword>
<dbReference type="EC" id="2.7.7.72" evidence="14"/>
<dbReference type="KEGG" id="afri:E3E15_06575"/>
<dbReference type="Pfam" id="PF12627">
    <property type="entry name" value="PolyA_pol_RNAbd"/>
    <property type="match status" value="1"/>
</dbReference>
<dbReference type="CDD" id="cd05398">
    <property type="entry name" value="NT_ClassII-CCAase"/>
    <property type="match status" value="1"/>
</dbReference>
<dbReference type="RefSeq" id="WP_172107048.1">
    <property type="nucleotide sequence ID" value="NZ_CP038017.1"/>
</dbReference>
<dbReference type="GO" id="GO:0003723">
    <property type="term" value="F:RNA binding"/>
    <property type="evidence" value="ECO:0007669"/>
    <property type="project" value="UniProtKB-KW"/>
</dbReference>
<accession>A0A6M3HUW1</accession>
<evidence type="ECO:0000259" key="12">
    <source>
        <dbReference type="Pfam" id="PF01743"/>
    </source>
</evidence>
<dbReference type="GO" id="GO:0001680">
    <property type="term" value="P:tRNA 3'-terminal CCA addition"/>
    <property type="evidence" value="ECO:0007669"/>
    <property type="project" value="InterPro"/>
</dbReference>
<gene>
    <name evidence="14" type="ORF">E3E15_06575</name>
</gene>
<evidence type="ECO:0000256" key="11">
    <source>
        <dbReference type="RuleBase" id="RU003953"/>
    </source>
</evidence>
<feature type="domain" description="Poly A polymerase head" evidence="12">
    <location>
        <begin position="3"/>
        <end position="122"/>
    </location>
</feature>
<dbReference type="Proteomes" id="UP000503320">
    <property type="component" value="Chromosome"/>
</dbReference>
<evidence type="ECO:0000259" key="13">
    <source>
        <dbReference type="Pfam" id="PF12627"/>
    </source>
</evidence>